<gene>
    <name evidence="5" type="primary">blaI_4</name>
    <name evidence="5" type="ORF">CLORY_42180</name>
</gene>
<dbReference type="Gene3D" id="1.10.10.10">
    <property type="entry name" value="Winged helix-like DNA-binding domain superfamily/Winged helix DNA-binding domain"/>
    <property type="match status" value="1"/>
</dbReference>
<dbReference type="AlphaFoldDB" id="A0A1V4IAJ7"/>
<dbReference type="EMBL" id="MZGV01000092">
    <property type="protein sequence ID" value="OPJ56665.1"/>
    <property type="molecule type" value="Genomic_DNA"/>
</dbReference>
<dbReference type="PIRSF" id="PIRSF019455">
    <property type="entry name" value="CopR_AtkY"/>
    <property type="match status" value="1"/>
</dbReference>
<reference evidence="5 6" key="1">
    <citation type="submission" date="2017-03" db="EMBL/GenBank/DDBJ databases">
        <title>Genome sequence of Clostridium oryzae DSM 28571.</title>
        <authorList>
            <person name="Poehlein A."/>
            <person name="Daniel R."/>
        </authorList>
    </citation>
    <scope>NUCLEOTIDE SEQUENCE [LARGE SCALE GENOMIC DNA]</scope>
    <source>
        <strain evidence="5 6">DSM 28571</strain>
    </source>
</reference>
<evidence type="ECO:0000256" key="1">
    <source>
        <dbReference type="ARBA" id="ARBA00011046"/>
    </source>
</evidence>
<keyword evidence="6" id="KW-1185">Reference proteome</keyword>
<proteinExistence type="inferred from homology"/>
<dbReference type="InterPro" id="IPR036388">
    <property type="entry name" value="WH-like_DNA-bd_sf"/>
</dbReference>
<keyword evidence="2" id="KW-0805">Transcription regulation</keyword>
<dbReference type="InterPro" id="IPR005650">
    <property type="entry name" value="BlaI_family"/>
</dbReference>
<name>A0A1V4IAJ7_9CLOT</name>
<organism evidence="5 6">
    <name type="scientific">Clostridium oryzae</name>
    <dbReference type="NCBI Taxonomy" id="1450648"/>
    <lineage>
        <taxon>Bacteria</taxon>
        <taxon>Bacillati</taxon>
        <taxon>Bacillota</taxon>
        <taxon>Clostridia</taxon>
        <taxon>Eubacteriales</taxon>
        <taxon>Clostridiaceae</taxon>
        <taxon>Clostridium</taxon>
    </lineage>
</organism>
<evidence type="ECO:0000256" key="4">
    <source>
        <dbReference type="ARBA" id="ARBA00023163"/>
    </source>
</evidence>
<comment type="similarity">
    <text evidence="1">Belongs to the BlaI transcriptional regulatory family.</text>
</comment>
<evidence type="ECO:0000313" key="6">
    <source>
        <dbReference type="Proteomes" id="UP000190080"/>
    </source>
</evidence>
<protein>
    <submittedName>
        <fullName evidence="5">Penicillinase repressor</fullName>
    </submittedName>
</protein>
<dbReference type="SUPFAM" id="SSF46785">
    <property type="entry name" value="Winged helix' DNA-binding domain"/>
    <property type="match status" value="1"/>
</dbReference>
<dbReference type="Proteomes" id="UP000190080">
    <property type="component" value="Unassembled WGS sequence"/>
</dbReference>
<dbReference type="GO" id="GO:0003677">
    <property type="term" value="F:DNA binding"/>
    <property type="evidence" value="ECO:0007669"/>
    <property type="project" value="UniProtKB-KW"/>
</dbReference>
<evidence type="ECO:0000313" key="5">
    <source>
        <dbReference type="EMBL" id="OPJ56665.1"/>
    </source>
</evidence>
<dbReference type="Gene3D" id="1.10.4040.10">
    <property type="entry name" value="Penicillinase repressor domain"/>
    <property type="match status" value="1"/>
</dbReference>
<evidence type="ECO:0000256" key="2">
    <source>
        <dbReference type="ARBA" id="ARBA00023015"/>
    </source>
</evidence>
<accession>A0A1V4IAJ7</accession>
<dbReference type="InterPro" id="IPR036390">
    <property type="entry name" value="WH_DNA-bd_sf"/>
</dbReference>
<keyword evidence="4" id="KW-0804">Transcription</keyword>
<dbReference type="STRING" id="1450648.CLORY_42180"/>
<dbReference type="GO" id="GO:0045892">
    <property type="term" value="P:negative regulation of DNA-templated transcription"/>
    <property type="evidence" value="ECO:0007669"/>
    <property type="project" value="InterPro"/>
</dbReference>
<dbReference type="Pfam" id="PF03965">
    <property type="entry name" value="Penicillinase_R"/>
    <property type="match status" value="1"/>
</dbReference>
<sequence length="115" mass="13449">MKVIWENAPIASNEVVKRVKQTNAWKDNTIYTLMTRLAKKEMIYIDKDSSPNLCSPLISEKECKREERKSFLKKVYDGSLNLMLANIIEEDSLTESEIKELKSILDQKQNNVRKR</sequence>
<keyword evidence="3" id="KW-0238">DNA-binding</keyword>
<comment type="caution">
    <text evidence="5">The sequence shown here is derived from an EMBL/GenBank/DDBJ whole genome shotgun (WGS) entry which is preliminary data.</text>
</comment>
<evidence type="ECO:0000256" key="3">
    <source>
        <dbReference type="ARBA" id="ARBA00023125"/>
    </source>
</evidence>